<gene>
    <name evidence="2" type="ORF">ADK34_35390</name>
</gene>
<dbReference type="Gene3D" id="2.60.120.380">
    <property type="match status" value="1"/>
</dbReference>
<reference evidence="2 3" key="1">
    <citation type="submission" date="2015-06" db="EMBL/GenBank/DDBJ databases">
        <authorList>
            <person name="Hoefler B.C."/>
            <person name="Straight P.D."/>
        </authorList>
    </citation>
    <scope>NUCLEOTIDE SEQUENCE [LARGE SCALE GENOMIC DNA]</scope>
    <source>
        <strain evidence="2 3">NRRL 3427</strain>
    </source>
</reference>
<sequence length="92" mass="9692">MKSTGDRDYFTLNLSSGRTVSVNCAVPSAYDADLYWLDANGSTLTRSVNDGAGTDESLSFTRTGSGTGTYYLDLEAYSGSGTAAYNCTVTKS</sequence>
<organism evidence="2 3">
    <name type="scientific">Streptomyces viridochromogenes</name>
    <dbReference type="NCBI Taxonomy" id="1938"/>
    <lineage>
        <taxon>Bacteria</taxon>
        <taxon>Bacillati</taxon>
        <taxon>Actinomycetota</taxon>
        <taxon>Actinomycetes</taxon>
        <taxon>Kitasatosporales</taxon>
        <taxon>Streptomycetaceae</taxon>
        <taxon>Streptomyces</taxon>
    </lineage>
</organism>
<evidence type="ECO:0000259" key="1">
    <source>
        <dbReference type="PROSITE" id="PS50835"/>
    </source>
</evidence>
<dbReference type="Proteomes" id="UP000037023">
    <property type="component" value="Unassembled WGS sequence"/>
</dbReference>
<accession>A0A0L8J9M7</accession>
<comment type="caution">
    <text evidence="2">The sequence shown here is derived from an EMBL/GenBank/DDBJ whole genome shotgun (WGS) entry which is preliminary data.</text>
</comment>
<dbReference type="InterPro" id="IPR007280">
    <property type="entry name" value="Peptidase_C_arc/bac"/>
</dbReference>
<dbReference type="InterPro" id="IPR007110">
    <property type="entry name" value="Ig-like_dom"/>
</dbReference>
<dbReference type="PROSITE" id="PS50835">
    <property type="entry name" value="IG_LIKE"/>
    <property type="match status" value="1"/>
</dbReference>
<name>A0A0L8J9M7_STRVR</name>
<evidence type="ECO:0000313" key="3">
    <source>
        <dbReference type="Proteomes" id="UP000037023"/>
    </source>
</evidence>
<feature type="domain" description="Ig-like" evidence="1">
    <location>
        <begin position="17"/>
        <end position="92"/>
    </location>
</feature>
<dbReference type="PATRIC" id="fig|1938.6.peg.7630"/>
<proteinExistence type="predicted"/>
<dbReference type="AlphaFoldDB" id="A0A0L8J9M7"/>
<dbReference type="SUPFAM" id="SSF89260">
    <property type="entry name" value="Collagen-binding domain"/>
    <property type="match status" value="1"/>
</dbReference>
<protein>
    <recommendedName>
        <fullName evidence="1">Ig-like domain-containing protein</fullName>
    </recommendedName>
</protein>
<dbReference type="EMBL" id="LGUP01000393">
    <property type="protein sequence ID" value="KOG10388.1"/>
    <property type="molecule type" value="Genomic_DNA"/>
</dbReference>
<dbReference type="RefSeq" id="WP_033210879.1">
    <property type="nucleotide sequence ID" value="NZ_LGUP01000393.1"/>
</dbReference>
<dbReference type="Pfam" id="PF04151">
    <property type="entry name" value="PPC"/>
    <property type="match status" value="1"/>
</dbReference>
<evidence type="ECO:0000313" key="2">
    <source>
        <dbReference type="EMBL" id="KOG10388.1"/>
    </source>
</evidence>